<dbReference type="SUPFAM" id="SSF53756">
    <property type="entry name" value="UDP-Glycosyltransferase/glycogen phosphorylase"/>
    <property type="match status" value="1"/>
</dbReference>
<organism evidence="7 8">
    <name type="scientific">Anoxybacteroides rupiense</name>
    <dbReference type="NCBI Taxonomy" id="311460"/>
    <lineage>
        <taxon>Bacteria</taxon>
        <taxon>Bacillati</taxon>
        <taxon>Bacillota</taxon>
        <taxon>Bacilli</taxon>
        <taxon>Bacillales</taxon>
        <taxon>Anoxybacillaceae</taxon>
        <taxon>Anoxybacteroides</taxon>
    </lineage>
</organism>
<evidence type="ECO:0000256" key="1">
    <source>
        <dbReference type="ARBA" id="ARBA00004240"/>
    </source>
</evidence>
<comment type="subcellular location">
    <subcellularLocation>
        <location evidence="1">Endoplasmic reticulum</location>
    </subcellularLocation>
</comment>
<dbReference type="InterPro" id="IPR007235">
    <property type="entry name" value="Glyco_trans_28_C"/>
</dbReference>
<dbReference type="PANTHER" id="PTHR12867">
    <property type="entry name" value="GLYCOSYL TRANSFERASE-RELATED"/>
    <property type="match status" value="1"/>
</dbReference>
<dbReference type="AlphaFoldDB" id="A0ABD5IU65"/>
<evidence type="ECO:0000259" key="6">
    <source>
        <dbReference type="Pfam" id="PF04101"/>
    </source>
</evidence>
<evidence type="ECO:0000256" key="2">
    <source>
        <dbReference type="ARBA" id="ARBA00006962"/>
    </source>
</evidence>
<dbReference type="NCBIfam" id="NF041548">
    <property type="entry name" value="PssE"/>
    <property type="match status" value="1"/>
</dbReference>
<proteinExistence type="inferred from homology"/>
<keyword evidence="4" id="KW-0808">Transferase</keyword>
<keyword evidence="3" id="KW-0328">Glycosyltransferase</keyword>
<reference evidence="7 8" key="1">
    <citation type="submission" date="2023-03" db="EMBL/GenBank/DDBJ databases">
        <title>Bacillus Genome Sequencing.</title>
        <authorList>
            <person name="Dunlap C."/>
        </authorList>
    </citation>
    <scope>NUCLEOTIDE SEQUENCE [LARGE SCALE GENOMIC DNA]</scope>
    <source>
        <strain evidence="7 8">NRS-38</strain>
    </source>
</reference>
<sequence length="160" mass="18433">MIFVVLGTHELPFTRLLREVEKQIISGNIKEEVIVQQGHTPYESPHMNMMTFTSYEEMERLYREASMIITHGGTGSITTGAKMGKKMIAAPRLMKYGEHNDDHQLEIVQQFEKTGHILAWYEHEDFGEVLKKVKQFEPVPFVSGNNEIISIIRSFIDKHA</sequence>
<feature type="domain" description="Glycosyl transferase family 28 C-terminal" evidence="6">
    <location>
        <begin position="1"/>
        <end position="135"/>
    </location>
</feature>
<accession>A0ABD5IU65</accession>
<dbReference type="Gene3D" id="3.40.50.2000">
    <property type="entry name" value="Glycogen Phosphorylase B"/>
    <property type="match status" value="1"/>
</dbReference>
<comment type="caution">
    <text evidence="7">The sequence shown here is derived from an EMBL/GenBank/DDBJ whole genome shotgun (WGS) entry which is preliminary data.</text>
</comment>
<evidence type="ECO:0000313" key="7">
    <source>
        <dbReference type="EMBL" id="MED5051743.1"/>
    </source>
</evidence>
<name>A0ABD5IU65_9BACL</name>
<dbReference type="RefSeq" id="WP_328217987.1">
    <property type="nucleotide sequence ID" value="NZ_JARTLI010000011.1"/>
</dbReference>
<evidence type="ECO:0000256" key="3">
    <source>
        <dbReference type="ARBA" id="ARBA00022676"/>
    </source>
</evidence>
<dbReference type="Proteomes" id="UP001339962">
    <property type="component" value="Unassembled WGS sequence"/>
</dbReference>
<dbReference type="EMBL" id="JARTLI010000011">
    <property type="protein sequence ID" value="MED5051743.1"/>
    <property type="molecule type" value="Genomic_DNA"/>
</dbReference>
<dbReference type="Pfam" id="PF04101">
    <property type="entry name" value="Glyco_tran_28_C"/>
    <property type="match status" value="1"/>
</dbReference>
<evidence type="ECO:0000256" key="4">
    <source>
        <dbReference type="ARBA" id="ARBA00022679"/>
    </source>
</evidence>
<evidence type="ECO:0000313" key="8">
    <source>
        <dbReference type="Proteomes" id="UP001339962"/>
    </source>
</evidence>
<dbReference type="InterPro" id="IPR039042">
    <property type="entry name" value="Alg13-like"/>
</dbReference>
<gene>
    <name evidence="7" type="primary">pssE</name>
    <name evidence="7" type="ORF">P9850_07725</name>
</gene>
<evidence type="ECO:0000256" key="5">
    <source>
        <dbReference type="ARBA" id="ARBA00022824"/>
    </source>
</evidence>
<protein>
    <submittedName>
        <fullName evidence="7">PssE/Cps14G family polysaccharide biosynthesis glycosyltransferase</fullName>
    </submittedName>
</protein>
<comment type="similarity">
    <text evidence="2">Belongs to the glycosyltransferase 28 family.</text>
</comment>
<dbReference type="InterPro" id="IPR048097">
    <property type="entry name" value="Cps14G-like"/>
</dbReference>
<dbReference type="GO" id="GO:0016757">
    <property type="term" value="F:glycosyltransferase activity"/>
    <property type="evidence" value="ECO:0007669"/>
    <property type="project" value="UniProtKB-KW"/>
</dbReference>
<keyword evidence="5" id="KW-0256">Endoplasmic reticulum</keyword>
<dbReference type="PANTHER" id="PTHR12867:SF6">
    <property type="entry name" value="N-ACETYLGLUCOSAMINYLDIPHOSPHODOLICHOL N-ACETYLGLUCOSAMINYLTRANSFERASE"/>
    <property type="match status" value="1"/>
</dbReference>